<evidence type="ECO:0000256" key="2">
    <source>
        <dbReference type="SAM" id="Phobius"/>
    </source>
</evidence>
<dbReference type="Pfam" id="PF18925">
    <property type="entry name" value="DUF5675"/>
    <property type="match status" value="1"/>
</dbReference>
<evidence type="ECO:0000259" key="3">
    <source>
        <dbReference type="Pfam" id="PF18925"/>
    </source>
</evidence>
<evidence type="ECO:0000313" key="5">
    <source>
        <dbReference type="Proteomes" id="UP001319200"/>
    </source>
</evidence>
<comment type="caution">
    <text evidence="4">The sequence shown here is derived from an EMBL/GenBank/DDBJ whole genome shotgun (WGS) entry which is preliminary data.</text>
</comment>
<feature type="compositionally biased region" description="Pro residues" evidence="1">
    <location>
        <begin position="92"/>
        <end position="103"/>
    </location>
</feature>
<gene>
    <name evidence="4" type="ORF">KK083_07900</name>
</gene>
<dbReference type="EMBL" id="JAHESF010000006">
    <property type="protein sequence ID" value="MBT1696791.1"/>
    <property type="molecule type" value="Genomic_DNA"/>
</dbReference>
<organism evidence="4 5">
    <name type="scientific">Chryseosolibacter histidini</name>
    <dbReference type="NCBI Taxonomy" id="2782349"/>
    <lineage>
        <taxon>Bacteria</taxon>
        <taxon>Pseudomonadati</taxon>
        <taxon>Bacteroidota</taxon>
        <taxon>Cytophagia</taxon>
        <taxon>Cytophagales</taxon>
        <taxon>Chryseotaleaceae</taxon>
        <taxon>Chryseosolibacter</taxon>
    </lineage>
</organism>
<reference evidence="4 5" key="1">
    <citation type="submission" date="2021-05" db="EMBL/GenBank/DDBJ databases">
        <title>A Polyphasic approach of four new species of the genus Ohtaekwangia: Ohtaekwangia histidinii sp. nov., Ohtaekwangia cretensis sp. nov., Ohtaekwangia indiensis sp. nov., Ohtaekwangia reichenbachii sp. nov. from diverse environment.</title>
        <authorList>
            <person name="Octaviana S."/>
        </authorList>
    </citation>
    <scope>NUCLEOTIDE SEQUENCE [LARGE SCALE GENOMIC DNA]</scope>
    <source>
        <strain evidence="4 5">PWU4</strain>
    </source>
</reference>
<feature type="region of interest" description="Disordered" evidence="1">
    <location>
        <begin position="82"/>
        <end position="112"/>
    </location>
</feature>
<sequence>MNRIILLIFIGLVTFIIIMILNNTTFGQDFWIYLVGLAGLVVKGFRSAANWVKGLVTANDGPQTPAVAGGASVSGFQRSPAAPVVPAAPASSSPPSPPPPPSPSTMNFTPPAPAVAAGNLQAEDFAGLQMMLLRYVDDGQTTLGMLFVDNKYFSMTLEDTYHETKIKGQTRIPAGTYEIRFQPALTDLTKKYRERFPDWFTNHIELQNVPGYVGIYIHSGGNHKHTEGCLLVSDAYTLGAEGPAFKVSDSNETFKKLYLRLSAALTQGQRVRITIKDENWIANLKAN</sequence>
<feature type="compositionally biased region" description="Low complexity" evidence="1">
    <location>
        <begin position="82"/>
        <end position="91"/>
    </location>
</feature>
<protein>
    <recommendedName>
        <fullName evidence="3">DUF5675 domain-containing protein</fullName>
    </recommendedName>
</protein>
<keyword evidence="2" id="KW-1133">Transmembrane helix</keyword>
<evidence type="ECO:0000256" key="1">
    <source>
        <dbReference type="SAM" id="MobiDB-lite"/>
    </source>
</evidence>
<feature type="transmembrane region" description="Helical" evidence="2">
    <location>
        <begin position="5"/>
        <end position="24"/>
    </location>
</feature>
<name>A0AAP2DI76_9BACT</name>
<dbReference type="Proteomes" id="UP001319200">
    <property type="component" value="Unassembled WGS sequence"/>
</dbReference>
<feature type="domain" description="DUF5675" evidence="3">
    <location>
        <begin position="132"/>
        <end position="261"/>
    </location>
</feature>
<dbReference type="InterPro" id="IPR043732">
    <property type="entry name" value="DUF5675"/>
</dbReference>
<keyword evidence="2" id="KW-0472">Membrane</keyword>
<accession>A0AAP2DI76</accession>
<keyword evidence="2" id="KW-0812">Transmembrane</keyword>
<evidence type="ECO:0000313" key="4">
    <source>
        <dbReference type="EMBL" id="MBT1696791.1"/>
    </source>
</evidence>
<keyword evidence="5" id="KW-1185">Reference proteome</keyword>
<dbReference type="RefSeq" id="WP_254162239.1">
    <property type="nucleotide sequence ID" value="NZ_JAHESF010000006.1"/>
</dbReference>
<proteinExistence type="predicted"/>
<dbReference type="AlphaFoldDB" id="A0AAP2DI76"/>